<protein>
    <submittedName>
        <fullName evidence="1">Uncharacterized protein</fullName>
    </submittedName>
</protein>
<dbReference type="Proteomes" id="UP000053342">
    <property type="component" value="Unassembled WGS sequence"/>
</dbReference>
<name>A0A0D2DPV4_9EURO</name>
<reference evidence="1 2" key="1">
    <citation type="submission" date="2015-01" db="EMBL/GenBank/DDBJ databases">
        <title>The Genome Sequence of Exophiala oligosperma CBS72588.</title>
        <authorList>
            <consortium name="The Broad Institute Genomics Platform"/>
            <person name="Cuomo C."/>
            <person name="de Hoog S."/>
            <person name="Gorbushina A."/>
            <person name="Stielow B."/>
            <person name="Teixiera M."/>
            <person name="Abouelleil A."/>
            <person name="Chapman S.B."/>
            <person name="Priest M."/>
            <person name="Young S.K."/>
            <person name="Wortman J."/>
            <person name="Nusbaum C."/>
            <person name="Birren B."/>
        </authorList>
    </citation>
    <scope>NUCLEOTIDE SEQUENCE [LARGE SCALE GENOMIC DNA]</scope>
    <source>
        <strain evidence="1 2">CBS 72588</strain>
    </source>
</reference>
<accession>A0A0D2DPV4</accession>
<dbReference type="RefSeq" id="XP_016258080.1">
    <property type="nucleotide sequence ID" value="XM_016411326.1"/>
</dbReference>
<dbReference type="GeneID" id="27361922"/>
<evidence type="ECO:0000313" key="1">
    <source>
        <dbReference type="EMBL" id="KIW37864.1"/>
    </source>
</evidence>
<evidence type="ECO:0000313" key="2">
    <source>
        <dbReference type="Proteomes" id="UP000053342"/>
    </source>
</evidence>
<gene>
    <name evidence="1" type="ORF">PV06_09848</name>
</gene>
<sequence>MIDHKLRPRQHKTFRAVLSGLERPNLLLDQKKPTLRNSRTTFHLCRPLRPRAFTVTHIYSDVSCWLVPLKGLSLMTHWNEAMSQLDILKPNLWECNLSRFFEHQYSSRAPDCVPVSTKR</sequence>
<dbReference type="VEuPathDB" id="FungiDB:PV06_09848"/>
<dbReference type="AlphaFoldDB" id="A0A0D2DPV4"/>
<dbReference type="EMBL" id="KN847342">
    <property type="protein sequence ID" value="KIW37864.1"/>
    <property type="molecule type" value="Genomic_DNA"/>
</dbReference>
<keyword evidence="2" id="KW-1185">Reference proteome</keyword>
<dbReference type="HOGENOM" id="CLU_2061500_0_0_1"/>
<organism evidence="1 2">
    <name type="scientific">Exophiala oligosperma</name>
    <dbReference type="NCBI Taxonomy" id="215243"/>
    <lineage>
        <taxon>Eukaryota</taxon>
        <taxon>Fungi</taxon>
        <taxon>Dikarya</taxon>
        <taxon>Ascomycota</taxon>
        <taxon>Pezizomycotina</taxon>
        <taxon>Eurotiomycetes</taxon>
        <taxon>Chaetothyriomycetidae</taxon>
        <taxon>Chaetothyriales</taxon>
        <taxon>Herpotrichiellaceae</taxon>
        <taxon>Exophiala</taxon>
    </lineage>
</organism>
<proteinExistence type="predicted"/>